<dbReference type="PANTHER" id="PTHR43566:SF2">
    <property type="entry name" value="DUF4143 DOMAIN-CONTAINING PROTEIN"/>
    <property type="match status" value="1"/>
</dbReference>
<dbReference type="EMBL" id="CABWIB010000001">
    <property type="protein sequence ID" value="VWL85832.1"/>
    <property type="molecule type" value="Genomic_DNA"/>
</dbReference>
<evidence type="ECO:0008006" key="5">
    <source>
        <dbReference type="Google" id="ProtNLM"/>
    </source>
</evidence>
<dbReference type="PANTHER" id="PTHR43566">
    <property type="entry name" value="CONSERVED PROTEIN"/>
    <property type="match status" value="1"/>
</dbReference>
<reference evidence="3 4" key="1">
    <citation type="submission" date="2019-10" db="EMBL/GenBank/DDBJ databases">
        <authorList>
            <person name="Blom J."/>
        </authorList>
    </citation>
    <scope>NUCLEOTIDE SEQUENCE [LARGE SCALE GENOMIC DNA]</scope>
    <source>
        <strain evidence="3 4">ES3154-GLU</strain>
    </source>
</reference>
<dbReference type="Pfam" id="PF13173">
    <property type="entry name" value="AAA_14"/>
    <property type="match status" value="1"/>
</dbReference>
<accession>A0A6I8MAM8</accession>
<name>A0A6I8MAM8_9FUSO</name>
<feature type="domain" description="AAA" evidence="1">
    <location>
        <begin position="38"/>
        <end position="152"/>
    </location>
</feature>
<dbReference type="Pfam" id="PF13635">
    <property type="entry name" value="DUF4143"/>
    <property type="match status" value="1"/>
</dbReference>
<evidence type="ECO:0000313" key="3">
    <source>
        <dbReference type="EMBL" id="VWL85832.1"/>
    </source>
</evidence>
<dbReference type="InterPro" id="IPR025420">
    <property type="entry name" value="DUF4143"/>
</dbReference>
<evidence type="ECO:0000259" key="2">
    <source>
        <dbReference type="Pfam" id="PF13635"/>
    </source>
</evidence>
<dbReference type="AlphaFoldDB" id="A0A6I8MAM8"/>
<proteinExistence type="predicted"/>
<keyword evidence="4" id="KW-1185">Reference proteome</keyword>
<protein>
    <recommendedName>
        <fullName evidence="5">ATPase</fullName>
    </recommendedName>
</protein>
<dbReference type="InterPro" id="IPR041682">
    <property type="entry name" value="AAA_14"/>
</dbReference>
<evidence type="ECO:0000259" key="1">
    <source>
        <dbReference type="Pfam" id="PF13173"/>
    </source>
</evidence>
<organism evidence="3 4">
    <name type="scientific">Oceanivirga miroungae</name>
    <dbReference type="NCBI Taxonomy" id="1130046"/>
    <lineage>
        <taxon>Bacteria</taxon>
        <taxon>Fusobacteriati</taxon>
        <taxon>Fusobacteriota</taxon>
        <taxon>Fusobacteriia</taxon>
        <taxon>Fusobacteriales</taxon>
        <taxon>Leptotrichiaceae</taxon>
        <taxon>Oceanivirga</taxon>
    </lineage>
</organism>
<dbReference type="Proteomes" id="UP000419017">
    <property type="component" value="Unassembled WGS sequence"/>
</dbReference>
<evidence type="ECO:0000313" key="4">
    <source>
        <dbReference type="Proteomes" id="UP000419017"/>
    </source>
</evidence>
<sequence>MFRLVFKESRGDSIKKPVGYRKRLVEKQLDEYIESFGAVSIEGPKFCGKTWTGLSRSNSVIFMGDPKNNFQNRTLAKIDPSFVLEGERPHLIDEWQEVPELWDAVRFEVDKNQGKGKFILTVSSTPNHKGIMHSGTGRIGKIRMSTMSLFEIGDSSGHVSLNELFSGKFKPCLTGEVKLDDLISFVVRGGWPDDANLNKKMWGNTAREYLKTVVDDDMFAVDGVKRDVKKVWALLHSLGRNESTIVSNTTLRKDIENIDDELIDPSTISDYLNIFNRLFILDDQPSFNTKLRLTRRILKSPKRHFVDPSLAVAALGATKEMLFNDLNTFGFLFESLCSHDLKIYANYNNANLFHYRDEKGNEIDAIIELPDGRFGAFEIKLGTDKIDKAASDLIKFSSIMEKEGKKAPAILCVICGLTSAAYLRDDGVYVIPITALRE</sequence>
<dbReference type="RefSeq" id="WP_197271513.1">
    <property type="nucleotide sequence ID" value="NZ_CABWIB010000001.1"/>
</dbReference>
<feature type="domain" description="DUF4143" evidence="2">
    <location>
        <begin position="216"/>
        <end position="381"/>
    </location>
</feature>
<gene>
    <name evidence="3" type="ORF">OMES3154_01119</name>
</gene>